<comment type="caution">
    <text evidence="2">The sequence shown here is derived from an EMBL/GenBank/DDBJ whole genome shotgun (WGS) entry which is preliminary data.</text>
</comment>
<dbReference type="AlphaFoldDB" id="A0A8H7BLW1"/>
<dbReference type="Proteomes" id="UP000605846">
    <property type="component" value="Unassembled WGS sequence"/>
</dbReference>
<sequence>MALWRRRWRHTEERQRSEDQTQLDPPPPPPPAHDPATVLYPSTAVAAIDADPLIFNTYSRPRPMSVSYVNEGSSRRSGSFDRLNRASVDLVEMHRTHPYVPGLNPSYNDDSVR</sequence>
<proteinExistence type="predicted"/>
<gene>
    <name evidence="2" type="ORF">EC973_003436</name>
</gene>
<evidence type="ECO:0000256" key="1">
    <source>
        <dbReference type="SAM" id="MobiDB-lite"/>
    </source>
</evidence>
<organism evidence="2 3">
    <name type="scientific">Apophysomyces ossiformis</name>
    <dbReference type="NCBI Taxonomy" id="679940"/>
    <lineage>
        <taxon>Eukaryota</taxon>
        <taxon>Fungi</taxon>
        <taxon>Fungi incertae sedis</taxon>
        <taxon>Mucoromycota</taxon>
        <taxon>Mucoromycotina</taxon>
        <taxon>Mucoromycetes</taxon>
        <taxon>Mucorales</taxon>
        <taxon>Mucorineae</taxon>
        <taxon>Mucoraceae</taxon>
        <taxon>Apophysomyces</taxon>
    </lineage>
</organism>
<evidence type="ECO:0000313" key="3">
    <source>
        <dbReference type="Proteomes" id="UP000605846"/>
    </source>
</evidence>
<evidence type="ECO:0000313" key="2">
    <source>
        <dbReference type="EMBL" id="KAF7722346.1"/>
    </source>
</evidence>
<name>A0A8H7BLW1_9FUNG</name>
<feature type="region of interest" description="Disordered" evidence="1">
    <location>
        <begin position="1"/>
        <end position="37"/>
    </location>
</feature>
<dbReference type="EMBL" id="JABAYA010000200">
    <property type="protein sequence ID" value="KAF7722346.1"/>
    <property type="molecule type" value="Genomic_DNA"/>
</dbReference>
<protein>
    <submittedName>
        <fullName evidence="2">Uncharacterized protein</fullName>
    </submittedName>
</protein>
<keyword evidence="3" id="KW-1185">Reference proteome</keyword>
<reference evidence="2" key="1">
    <citation type="submission" date="2020-01" db="EMBL/GenBank/DDBJ databases">
        <title>Genome Sequencing of Three Apophysomyces-Like Fungal Strains Confirms a Novel Fungal Genus in the Mucoromycota with divergent Burkholderia-like Endosymbiotic Bacteria.</title>
        <authorList>
            <person name="Stajich J.E."/>
            <person name="Macias A.M."/>
            <person name="Carter-House D."/>
            <person name="Lovett B."/>
            <person name="Kasson L.R."/>
            <person name="Berry K."/>
            <person name="Grigoriev I."/>
            <person name="Chang Y."/>
            <person name="Spatafora J."/>
            <person name="Kasson M.T."/>
        </authorList>
    </citation>
    <scope>NUCLEOTIDE SEQUENCE</scope>
    <source>
        <strain evidence="2">NRRL A-21654</strain>
    </source>
</reference>
<feature type="compositionally biased region" description="Pro residues" evidence="1">
    <location>
        <begin position="24"/>
        <end position="33"/>
    </location>
</feature>
<feature type="compositionally biased region" description="Basic and acidic residues" evidence="1">
    <location>
        <begin position="10"/>
        <end position="19"/>
    </location>
</feature>
<accession>A0A8H7BLW1</accession>